<gene>
    <name evidence="1" type="ORF">MRSR164_08320</name>
</gene>
<keyword evidence="2" id="KW-1185">Reference proteome</keyword>
<dbReference type="EMBL" id="MLBY01000004">
    <property type="protein sequence ID" value="MEE7456785.1"/>
    <property type="molecule type" value="Genomic_DNA"/>
</dbReference>
<proteinExistence type="predicted"/>
<comment type="caution">
    <text evidence="1">The sequence shown here is derived from an EMBL/GenBank/DDBJ whole genome shotgun (WGS) entry which is preliminary data.</text>
</comment>
<evidence type="ECO:0000313" key="1">
    <source>
        <dbReference type="EMBL" id="MEE7456785.1"/>
    </source>
</evidence>
<reference evidence="1 2" key="1">
    <citation type="journal article" date="2012" name="Genet. Mol. Biol.">
        <title>Analysis of 16S rRNA and mxaF genes revealing insights into Methylobacterium niche-specific plant association.</title>
        <authorList>
            <person name="Dourado M.N."/>
            <person name="Andreote F.D."/>
            <person name="Dini-Andreote F."/>
            <person name="Conti R."/>
            <person name="Araujo J.M."/>
            <person name="Araujo W.L."/>
        </authorList>
    </citation>
    <scope>NUCLEOTIDE SEQUENCE [LARGE SCALE GENOMIC DNA]</scope>
    <source>
        <strain evidence="1 2">SR1.6/4</strain>
    </source>
</reference>
<sequence>MSYHTSAHSVVQSFDVPMQGMAIGLASVLIQQRQARMADRREAAALRAVAGRMAYDRVMQQHAFDEAERQARADFDRRRAAIRLRALAAKRARG</sequence>
<name>A0ABU7T8C0_9HYPH</name>
<evidence type="ECO:0000313" key="2">
    <source>
        <dbReference type="Proteomes" id="UP001349262"/>
    </source>
</evidence>
<accession>A0ABU7T8C0</accession>
<protein>
    <submittedName>
        <fullName evidence="1">Uncharacterized protein</fullName>
    </submittedName>
</protein>
<dbReference type="Proteomes" id="UP001349262">
    <property type="component" value="Unassembled WGS sequence"/>
</dbReference>
<organism evidence="1 2">
    <name type="scientific">Methylobacterium radiotolerans</name>
    <dbReference type="NCBI Taxonomy" id="31998"/>
    <lineage>
        <taxon>Bacteria</taxon>
        <taxon>Pseudomonadati</taxon>
        <taxon>Pseudomonadota</taxon>
        <taxon>Alphaproteobacteria</taxon>
        <taxon>Hyphomicrobiales</taxon>
        <taxon>Methylobacteriaceae</taxon>
        <taxon>Methylobacterium</taxon>
    </lineage>
</organism>